<protein>
    <submittedName>
        <fullName evidence="1">Uncharacterized protein</fullName>
    </submittedName>
</protein>
<comment type="caution">
    <text evidence="1">The sequence shown here is derived from an EMBL/GenBank/DDBJ whole genome shotgun (WGS) entry which is preliminary data.</text>
</comment>
<evidence type="ECO:0000313" key="1">
    <source>
        <dbReference type="EMBL" id="KAG0247301.1"/>
    </source>
</evidence>
<organism evidence="1 2">
    <name type="scientific">Actinomortierella ambigua</name>
    <dbReference type="NCBI Taxonomy" id="1343610"/>
    <lineage>
        <taxon>Eukaryota</taxon>
        <taxon>Fungi</taxon>
        <taxon>Fungi incertae sedis</taxon>
        <taxon>Mucoromycota</taxon>
        <taxon>Mortierellomycotina</taxon>
        <taxon>Mortierellomycetes</taxon>
        <taxon>Mortierellales</taxon>
        <taxon>Mortierellaceae</taxon>
        <taxon>Actinomortierella</taxon>
    </lineage>
</organism>
<dbReference type="AlphaFoldDB" id="A0A9P6TUN1"/>
<feature type="non-terminal residue" evidence="1">
    <location>
        <position position="98"/>
    </location>
</feature>
<name>A0A9P6TUN1_9FUNG</name>
<gene>
    <name evidence="1" type="ORF">DFQ27_002253</name>
</gene>
<sequence length="98" mass="10822">MCPKADPSFQLAVALARLAINGTGASVAQLQATFGIGKGTVTLYTHRVLEVLDEVKHNWVTWPDARRRNEQSQVMRQEGFQAAWASLTALRYHSAKSP</sequence>
<accession>A0A9P6TUN1</accession>
<reference evidence="1" key="1">
    <citation type="journal article" date="2020" name="Fungal Divers.">
        <title>Resolving the Mortierellaceae phylogeny through synthesis of multi-gene phylogenetics and phylogenomics.</title>
        <authorList>
            <person name="Vandepol N."/>
            <person name="Liber J."/>
            <person name="Desiro A."/>
            <person name="Na H."/>
            <person name="Kennedy M."/>
            <person name="Barry K."/>
            <person name="Grigoriev I.V."/>
            <person name="Miller A.N."/>
            <person name="O'Donnell K."/>
            <person name="Stajich J.E."/>
            <person name="Bonito G."/>
        </authorList>
    </citation>
    <scope>NUCLEOTIDE SEQUENCE</scope>
    <source>
        <strain evidence="1">BC1065</strain>
    </source>
</reference>
<dbReference type="Proteomes" id="UP000807716">
    <property type="component" value="Unassembled WGS sequence"/>
</dbReference>
<keyword evidence="2" id="KW-1185">Reference proteome</keyword>
<evidence type="ECO:0000313" key="2">
    <source>
        <dbReference type="Proteomes" id="UP000807716"/>
    </source>
</evidence>
<proteinExistence type="predicted"/>
<dbReference type="EMBL" id="JAAAJB010001827">
    <property type="protein sequence ID" value="KAG0247301.1"/>
    <property type="molecule type" value="Genomic_DNA"/>
</dbReference>
<dbReference type="OrthoDB" id="2445244at2759"/>